<feature type="compositionally biased region" description="Polar residues" evidence="1">
    <location>
        <begin position="366"/>
        <end position="386"/>
    </location>
</feature>
<dbReference type="InterPro" id="IPR029052">
    <property type="entry name" value="Metallo-depent_PP-like"/>
</dbReference>
<dbReference type="GO" id="GO:0004721">
    <property type="term" value="F:phosphoprotein phosphatase activity"/>
    <property type="evidence" value="ECO:0007669"/>
    <property type="project" value="TreeGrafter"/>
</dbReference>
<reference evidence="5 6" key="1">
    <citation type="submission" date="2017-11" db="EMBL/GenBank/DDBJ databases">
        <title>De novo assembly and phasing of dikaryotic genomes from two isolates of Puccinia coronata f. sp. avenae, the causal agent of oat crown rust.</title>
        <authorList>
            <person name="Miller M.E."/>
            <person name="Zhang Y."/>
            <person name="Omidvar V."/>
            <person name="Sperschneider J."/>
            <person name="Schwessinger B."/>
            <person name="Raley C."/>
            <person name="Palmer J.M."/>
            <person name="Garnica D."/>
            <person name="Upadhyaya N."/>
            <person name="Rathjen J."/>
            <person name="Taylor J.M."/>
            <person name="Park R.F."/>
            <person name="Dodds P.N."/>
            <person name="Hirsch C.D."/>
            <person name="Kianian S.F."/>
            <person name="Figueroa M."/>
        </authorList>
    </citation>
    <scope>NUCLEOTIDE SEQUENCE [LARGE SCALE GENOMIC DNA]</scope>
    <source>
        <strain evidence="5">12NC29</strain>
    </source>
</reference>
<dbReference type="STRING" id="200324.A0A2N5TNY5"/>
<keyword evidence="6" id="KW-1185">Reference proteome</keyword>
<evidence type="ECO:0000256" key="2">
    <source>
        <dbReference type="SAM" id="Phobius"/>
    </source>
</evidence>
<feature type="region of interest" description="Disordered" evidence="1">
    <location>
        <begin position="339"/>
        <end position="386"/>
    </location>
</feature>
<proteinExistence type="predicted"/>
<dbReference type="OrthoDB" id="783096at2759"/>
<name>A0A2N5TNY5_9BASI</name>
<dbReference type="Gene3D" id="3.60.21.10">
    <property type="match status" value="1"/>
</dbReference>
<dbReference type="GO" id="GO:0005737">
    <property type="term" value="C:cytoplasm"/>
    <property type="evidence" value="ECO:0007669"/>
    <property type="project" value="TreeGrafter"/>
</dbReference>
<dbReference type="SUPFAM" id="SSF56300">
    <property type="entry name" value="Metallo-dependent phosphatases"/>
    <property type="match status" value="1"/>
</dbReference>
<dbReference type="EMBL" id="PGCJ01000500">
    <property type="protein sequence ID" value="PLW27191.1"/>
    <property type="molecule type" value="Genomic_DNA"/>
</dbReference>
<evidence type="ECO:0000259" key="4">
    <source>
        <dbReference type="Pfam" id="PF00149"/>
    </source>
</evidence>
<feature type="non-terminal residue" evidence="5">
    <location>
        <position position="1"/>
    </location>
</feature>
<feature type="region of interest" description="Disordered" evidence="1">
    <location>
        <begin position="594"/>
        <end position="618"/>
    </location>
</feature>
<keyword evidence="2" id="KW-0472">Membrane</keyword>
<feature type="compositionally biased region" description="Gly residues" evidence="1">
    <location>
        <begin position="92"/>
        <end position="106"/>
    </location>
</feature>
<evidence type="ECO:0000313" key="6">
    <source>
        <dbReference type="Proteomes" id="UP000235388"/>
    </source>
</evidence>
<dbReference type="Proteomes" id="UP000235388">
    <property type="component" value="Unassembled WGS sequence"/>
</dbReference>
<feature type="signal peptide" evidence="3">
    <location>
        <begin position="1"/>
        <end position="19"/>
    </location>
</feature>
<evidence type="ECO:0000256" key="3">
    <source>
        <dbReference type="SAM" id="SignalP"/>
    </source>
</evidence>
<feature type="transmembrane region" description="Helical" evidence="2">
    <location>
        <begin position="170"/>
        <end position="189"/>
    </location>
</feature>
<dbReference type="Pfam" id="PF00149">
    <property type="entry name" value="Metallophos"/>
    <property type="match status" value="1"/>
</dbReference>
<sequence length="782" mass="84281">PVVLVVLVLLVVPTWTTRSWRYVIGTVHVPGTPAPPPPASCGAGGGGASGLPPSPMGTGSSSSPSGMGASSPSPSGTASDPTSQSPPPPPQGGGGPEPLNGDGGNGTSSASFIMPEGSAVTGLLVTVRSTTKQKHTQEHHDDEDEDDEQLLLPTSNGLTHKRIQHVKHSLSYLVISAAASFLLVVMIWLGPGLANHDPKGIATQSNAHVGYMNQDSAKPVIPVSANHPQQDPNYPSASSRPTRNHCHTIPGTHSSTTPHPSPMCSRRTLLYRDLLRRAQTLDLSSLDPKPITGLQVLDEDEETNPAIQPQLDQHNWQIAGDGLRTGIWPSKVKQANLWFTRSPPSTDPIPSSSLLTKSASCGGIRPTSSSPGGDSKDSTNPSSTAITHEPYTISDLHFSVSGGQCQSADGISECLRDGADATTKKWLTKAIAEAKPDLIVLGGDQQLGRDHTFDTISTLTKLGHFFAAQKIPWTLVFGNHDSDRSLATDEQMYLLKHMPFFVGKSRPRRPGFEEEGTAPVDKLSDMGVGNSLLRVNASLSDPTPLLSLYFLDSHDYPKKTLLEIWDMAMGGTKKYDWLKKSQIEWYKQESSRQPRVLRPYSPSPEYHAKAQSSDVEGQKQKPIGLMFFHIPLPEAYARADINPTTHGELVFGNQREAPLSAEVGDHFFQNAILATSISDRHPPNSTTFEPEIKVIANGHAHATDTCRKHQGVYHCLSGLSSYSGAVDSKASYAGWERRVRVFEVDNFGEKVSTYQLKHALDNPAHPVVRLGSHVLFDSSSSP</sequence>
<dbReference type="PANTHER" id="PTHR32440:SF0">
    <property type="entry name" value="PHOSPHATASE DCR2-RELATED"/>
    <property type="match status" value="1"/>
</dbReference>
<feature type="compositionally biased region" description="Polar residues" evidence="1">
    <location>
        <begin position="226"/>
        <end position="241"/>
    </location>
</feature>
<keyword evidence="2" id="KW-1133">Transmembrane helix</keyword>
<evidence type="ECO:0000256" key="1">
    <source>
        <dbReference type="SAM" id="MobiDB-lite"/>
    </source>
</evidence>
<feature type="chain" id="PRO_5014853144" description="Calcineurin-like phosphoesterase domain-containing protein" evidence="3">
    <location>
        <begin position="20"/>
        <end position="782"/>
    </location>
</feature>
<dbReference type="InterPro" id="IPR004843">
    <property type="entry name" value="Calcineurin-like_PHP"/>
</dbReference>
<gene>
    <name evidence="5" type="ORF">PCANC_28116</name>
</gene>
<feature type="compositionally biased region" description="Low complexity" evidence="1">
    <location>
        <begin position="342"/>
        <end position="353"/>
    </location>
</feature>
<feature type="compositionally biased region" description="Low complexity" evidence="1">
    <location>
        <begin position="56"/>
        <end position="83"/>
    </location>
</feature>
<feature type="region of interest" description="Disordered" evidence="1">
    <location>
        <begin position="33"/>
        <end position="113"/>
    </location>
</feature>
<dbReference type="PANTHER" id="PTHR32440">
    <property type="entry name" value="PHOSPHATASE DCR2-RELATED-RELATED"/>
    <property type="match status" value="1"/>
</dbReference>
<keyword evidence="3" id="KW-0732">Signal</keyword>
<evidence type="ECO:0000313" key="5">
    <source>
        <dbReference type="EMBL" id="PLW27191.1"/>
    </source>
</evidence>
<feature type="region of interest" description="Disordered" evidence="1">
    <location>
        <begin position="223"/>
        <end position="263"/>
    </location>
</feature>
<protein>
    <recommendedName>
        <fullName evidence="4">Calcineurin-like phosphoesterase domain-containing protein</fullName>
    </recommendedName>
</protein>
<feature type="domain" description="Calcineurin-like phosphoesterase" evidence="4">
    <location>
        <begin position="393"/>
        <end position="604"/>
    </location>
</feature>
<organism evidence="5 6">
    <name type="scientific">Puccinia coronata f. sp. avenae</name>
    <dbReference type="NCBI Taxonomy" id="200324"/>
    <lineage>
        <taxon>Eukaryota</taxon>
        <taxon>Fungi</taxon>
        <taxon>Dikarya</taxon>
        <taxon>Basidiomycota</taxon>
        <taxon>Pucciniomycotina</taxon>
        <taxon>Pucciniomycetes</taxon>
        <taxon>Pucciniales</taxon>
        <taxon>Pucciniaceae</taxon>
        <taxon>Puccinia</taxon>
    </lineage>
</organism>
<dbReference type="AlphaFoldDB" id="A0A2N5TNY5"/>
<comment type="caution">
    <text evidence="5">The sequence shown here is derived from an EMBL/GenBank/DDBJ whole genome shotgun (WGS) entry which is preliminary data.</text>
</comment>
<keyword evidence="2" id="KW-0812">Transmembrane</keyword>
<accession>A0A2N5TNY5</accession>